<keyword evidence="5" id="KW-0539">Nucleus</keyword>
<dbReference type="InterPro" id="IPR052287">
    <property type="entry name" value="NHEJ_factor"/>
</dbReference>
<dbReference type="InterPro" id="IPR038051">
    <property type="entry name" value="XRCC4-like_N_sf"/>
</dbReference>
<dbReference type="CDD" id="cd22285">
    <property type="entry name" value="HD_XLF_N"/>
    <property type="match status" value="1"/>
</dbReference>
<comment type="subcellular location">
    <subcellularLocation>
        <location evidence="1">Nucleus</location>
    </subcellularLocation>
</comment>
<keyword evidence="11" id="KW-1185">Reference proteome</keyword>
<keyword evidence="4" id="KW-0234">DNA repair</keyword>
<keyword evidence="2" id="KW-0227">DNA damage</keyword>
<dbReference type="STRING" id="1432141.A0A015K5I0"/>
<feature type="region of interest" description="Disordered" evidence="8">
    <location>
        <begin position="315"/>
        <end position="364"/>
    </location>
</feature>
<dbReference type="InterPro" id="IPR015381">
    <property type="entry name" value="XLF-like_N"/>
</dbReference>
<proteinExistence type="inferred from homology"/>
<evidence type="ECO:0000313" key="10">
    <source>
        <dbReference type="EMBL" id="EXX77042.1"/>
    </source>
</evidence>
<feature type="compositionally biased region" description="Basic and acidic residues" evidence="8">
    <location>
        <begin position="320"/>
        <end position="356"/>
    </location>
</feature>
<dbReference type="Pfam" id="PF09302">
    <property type="entry name" value="XLF"/>
    <property type="match status" value="1"/>
</dbReference>
<evidence type="ECO:0000256" key="1">
    <source>
        <dbReference type="ARBA" id="ARBA00004123"/>
    </source>
</evidence>
<evidence type="ECO:0000256" key="8">
    <source>
        <dbReference type="SAM" id="MobiDB-lite"/>
    </source>
</evidence>
<comment type="similarity">
    <text evidence="6">Belongs to the XRCC4-XLF family. XLF subfamily.</text>
</comment>
<dbReference type="Gene3D" id="2.170.210.10">
    <property type="entry name" value="DNA double-strand break repair and VJ recombination XRCC4, N-terminal"/>
    <property type="match status" value="1"/>
</dbReference>
<evidence type="ECO:0000256" key="5">
    <source>
        <dbReference type="ARBA" id="ARBA00023242"/>
    </source>
</evidence>
<accession>A0A015K5I0</accession>
<gene>
    <name evidence="10" type="ORF">RirG_027530</name>
</gene>
<name>A0A015K5I0_RHIIW</name>
<dbReference type="EMBL" id="JEMT01011729">
    <property type="protein sequence ID" value="EXX77042.1"/>
    <property type="molecule type" value="Genomic_DNA"/>
</dbReference>
<protein>
    <recommendedName>
        <fullName evidence="7">Non-homologous end-joining factor 1</fullName>
    </recommendedName>
</protein>
<evidence type="ECO:0000313" key="11">
    <source>
        <dbReference type="Proteomes" id="UP000022910"/>
    </source>
</evidence>
<keyword evidence="3" id="KW-0238">DNA-binding</keyword>
<organism evidence="10 11">
    <name type="scientific">Rhizophagus irregularis (strain DAOM 197198w)</name>
    <name type="common">Glomus intraradices</name>
    <dbReference type="NCBI Taxonomy" id="1432141"/>
    <lineage>
        <taxon>Eukaryota</taxon>
        <taxon>Fungi</taxon>
        <taxon>Fungi incertae sedis</taxon>
        <taxon>Mucoromycota</taxon>
        <taxon>Glomeromycotina</taxon>
        <taxon>Glomeromycetes</taxon>
        <taxon>Glomerales</taxon>
        <taxon>Glomeraceae</taxon>
        <taxon>Rhizophagus</taxon>
    </lineage>
</organism>
<dbReference type="Proteomes" id="UP000022910">
    <property type="component" value="Unassembled WGS sequence"/>
</dbReference>
<evidence type="ECO:0000256" key="2">
    <source>
        <dbReference type="ARBA" id="ARBA00022763"/>
    </source>
</evidence>
<dbReference type="HOGENOM" id="CLU_761050_0_0_1"/>
<evidence type="ECO:0000256" key="7">
    <source>
        <dbReference type="ARBA" id="ARBA00044529"/>
    </source>
</evidence>
<evidence type="ECO:0000259" key="9">
    <source>
        <dbReference type="Pfam" id="PF09302"/>
    </source>
</evidence>
<dbReference type="AlphaFoldDB" id="A0A015K5I0"/>
<evidence type="ECO:0000256" key="3">
    <source>
        <dbReference type="ARBA" id="ARBA00023125"/>
    </source>
</evidence>
<dbReference type="PANTHER" id="PTHR32235:SF1">
    <property type="entry name" value="NON-HOMOLOGOUS END-JOINING FACTOR 1"/>
    <property type="match status" value="1"/>
</dbReference>
<dbReference type="OrthoDB" id="2155935at2759"/>
<dbReference type="OMA" id="SAELEWR"/>
<sequence>MTFTKLQNETLRSSTWVPLIAYVNDSTETFLVKSIFTEKSYLVMFTDLRYVWFEELFDDEIKKRFQELKVSLEQERLSEYIQFLSEYLIPQRPDITHKVTKNNDDSFLFESKRNIGPMELNWKFNCELIPTSLPINSSNSNEQQLDETLHNIIKSKEDEFNETVRLMSLVRLQSTGKSNKDTHTDLTPFDPNTSYDEIGKVIQNLEVTDLQTSFDICKDPTLSKLFKTATERVIPPVSEKNVKLPATVSYSSGAPSITELAELTSQMPTVNLPSLSDSQLSKMFTPQVLSLEDNDNNPSQASTIELPAIDSFHSTQSNEELARAQAEDRKAEEAKAKELEKRKRLKDLAAKQAEKPAKKRKKVM</sequence>
<dbReference type="PANTHER" id="PTHR32235">
    <property type="entry name" value="NON-HOMOLOGOUS END-JOINING FACTOR 1"/>
    <property type="match status" value="1"/>
</dbReference>
<comment type="caution">
    <text evidence="10">The sequence shown here is derived from an EMBL/GenBank/DDBJ whole genome shotgun (WGS) entry which is preliminary data.</text>
</comment>
<reference evidence="10 11" key="1">
    <citation type="submission" date="2014-02" db="EMBL/GenBank/DDBJ databases">
        <title>Single nucleus genome sequencing reveals high similarity among nuclei of an endomycorrhizal fungus.</title>
        <authorList>
            <person name="Lin K."/>
            <person name="Geurts R."/>
            <person name="Zhang Z."/>
            <person name="Limpens E."/>
            <person name="Saunders D.G."/>
            <person name="Mu D."/>
            <person name="Pang E."/>
            <person name="Cao H."/>
            <person name="Cha H."/>
            <person name="Lin T."/>
            <person name="Zhou Q."/>
            <person name="Shang Y."/>
            <person name="Li Y."/>
            <person name="Ivanov S."/>
            <person name="Sharma T."/>
            <person name="Velzen R.V."/>
            <person name="Ruijter N.D."/>
            <person name="Aanen D.K."/>
            <person name="Win J."/>
            <person name="Kamoun S."/>
            <person name="Bisseling T."/>
            <person name="Huang S."/>
        </authorList>
    </citation>
    <scope>NUCLEOTIDE SEQUENCE [LARGE SCALE GENOMIC DNA]</scope>
    <source>
        <strain evidence="11">DAOM197198w</strain>
    </source>
</reference>
<dbReference type="GO" id="GO:0045027">
    <property type="term" value="F:DNA end binding"/>
    <property type="evidence" value="ECO:0007669"/>
    <property type="project" value="TreeGrafter"/>
</dbReference>
<dbReference type="GO" id="GO:0006303">
    <property type="term" value="P:double-strand break repair via nonhomologous end joining"/>
    <property type="evidence" value="ECO:0007669"/>
    <property type="project" value="UniProtKB-ARBA"/>
</dbReference>
<evidence type="ECO:0000256" key="6">
    <source>
        <dbReference type="ARBA" id="ARBA00025747"/>
    </source>
</evidence>
<dbReference type="GO" id="GO:0032807">
    <property type="term" value="C:DNA ligase IV complex"/>
    <property type="evidence" value="ECO:0007669"/>
    <property type="project" value="TreeGrafter"/>
</dbReference>
<evidence type="ECO:0000256" key="4">
    <source>
        <dbReference type="ARBA" id="ARBA00023204"/>
    </source>
</evidence>
<feature type="domain" description="XLF-like N-terminal" evidence="9">
    <location>
        <begin position="16"/>
        <end position="127"/>
    </location>
</feature>